<keyword evidence="1" id="KW-1133">Transmembrane helix</keyword>
<protein>
    <submittedName>
        <fullName evidence="2">Uncharacterized protein</fullName>
    </submittedName>
</protein>
<dbReference type="RefSeq" id="WP_273936739.1">
    <property type="nucleotide sequence ID" value="NZ_CP097263.1"/>
</dbReference>
<keyword evidence="3" id="KW-1185">Reference proteome</keyword>
<comment type="caution">
    <text evidence="2">The sequence shown here is derived from an EMBL/GenBank/DDBJ whole genome shotgun (WGS) entry which is preliminary data.</text>
</comment>
<evidence type="ECO:0000256" key="1">
    <source>
        <dbReference type="SAM" id="Phobius"/>
    </source>
</evidence>
<dbReference type="EMBL" id="JBHLUD010000013">
    <property type="protein sequence ID" value="MFC0546497.1"/>
    <property type="molecule type" value="Genomic_DNA"/>
</dbReference>
<proteinExistence type="predicted"/>
<evidence type="ECO:0000313" key="2">
    <source>
        <dbReference type="EMBL" id="MFC0546497.1"/>
    </source>
</evidence>
<feature type="transmembrane region" description="Helical" evidence="1">
    <location>
        <begin position="190"/>
        <end position="211"/>
    </location>
</feature>
<sequence length="340" mass="36915">MNDMWRPPAVALGSDPAVQLHLNYWRNRKLVRPIVAFLVLAVLMFLLHRGFSMLGVLFVVLAAVTAAAPIQFRSRIGWWLPAAPSLMDGAPVVRVRGEVVGGDKAWMLLSVDGGRLHLRVTNVRRPIRQLVARQREMSLIGPNADGVAAVVLDGVSFPLPAKVVPAPAEPRPEPITEEDLSRLAAAQAALLVWFGVGFVTLLGASVLFDLLLVMDGWIAATIGFVIVLLAGFIASFFRRGDQHRMVKLLRNGPWQAYPVQLLSWTGNPGLVGRLRLALTLPDGSQLPVSARLAPSWLIANISATGYVWVAGSPHRDQAAVVGLPGYPLVAAVRFRELQAR</sequence>
<feature type="transmembrane region" description="Helical" evidence="1">
    <location>
        <begin position="30"/>
        <end position="47"/>
    </location>
</feature>
<keyword evidence="1" id="KW-0812">Transmembrane</keyword>
<feature type="transmembrane region" description="Helical" evidence="1">
    <location>
        <begin position="53"/>
        <end position="72"/>
    </location>
</feature>
<keyword evidence="1" id="KW-0472">Membrane</keyword>
<name>A0ABV6N200_9PSEU</name>
<evidence type="ECO:0000313" key="3">
    <source>
        <dbReference type="Proteomes" id="UP001589810"/>
    </source>
</evidence>
<dbReference type="Proteomes" id="UP001589810">
    <property type="component" value="Unassembled WGS sequence"/>
</dbReference>
<gene>
    <name evidence="2" type="ORF">ACFFH7_33635</name>
</gene>
<accession>A0ABV6N200</accession>
<feature type="transmembrane region" description="Helical" evidence="1">
    <location>
        <begin position="217"/>
        <end position="237"/>
    </location>
</feature>
<organism evidence="2 3">
    <name type="scientific">Kutzneria chonburiensis</name>
    <dbReference type="NCBI Taxonomy" id="1483604"/>
    <lineage>
        <taxon>Bacteria</taxon>
        <taxon>Bacillati</taxon>
        <taxon>Actinomycetota</taxon>
        <taxon>Actinomycetes</taxon>
        <taxon>Pseudonocardiales</taxon>
        <taxon>Pseudonocardiaceae</taxon>
        <taxon>Kutzneria</taxon>
    </lineage>
</organism>
<reference evidence="2 3" key="1">
    <citation type="submission" date="2024-09" db="EMBL/GenBank/DDBJ databases">
        <authorList>
            <person name="Sun Q."/>
            <person name="Mori K."/>
        </authorList>
    </citation>
    <scope>NUCLEOTIDE SEQUENCE [LARGE SCALE GENOMIC DNA]</scope>
    <source>
        <strain evidence="2 3">TBRC 1432</strain>
    </source>
</reference>